<dbReference type="STRING" id="1209962.L0PCV6"/>
<reference evidence="8 9" key="1">
    <citation type="journal article" date="2012" name="MBio">
        <title>De novo assembly of the Pneumocystis jirovecii genome from a single bronchoalveolar lavage fluid specimen from a patient.</title>
        <authorList>
            <person name="Cisse O.H."/>
            <person name="Pagni M."/>
            <person name="Hauser P.M."/>
        </authorList>
    </citation>
    <scope>NUCLEOTIDE SEQUENCE [LARGE SCALE GENOMIC DNA]</scope>
    <source>
        <strain evidence="8 9">SE8</strain>
    </source>
</reference>
<dbReference type="InParanoid" id="L0PCV6"/>
<dbReference type="EMBL" id="CAKM01000240">
    <property type="protein sequence ID" value="CCJ30203.1"/>
    <property type="molecule type" value="Genomic_DNA"/>
</dbReference>
<protein>
    <recommendedName>
        <fullName evidence="6">Small ribosomal subunit protein mS33</fullName>
    </recommendedName>
</protein>
<evidence type="ECO:0000256" key="4">
    <source>
        <dbReference type="ARBA" id="ARBA00023128"/>
    </source>
</evidence>
<dbReference type="GO" id="GO:1990904">
    <property type="term" value="C:ribonucleoprotein complex"/>
    <property type="evidence" value="ECO:0007669"/>
    <property type="project" value="UniProtKB-KW"/>
</dbReference>
<accession>L0PCV6</accession>
<dbReference type="InterPro" id="IPR013219">
    <property type="entry name" value="Ribosomal_mS33"/>
</dbReference>
<gene>
    <name evidence="8" type="ORF">PNEJI1_000681</name>
</gene>
<evidence type="ECO:0000256" key="7">
    <source>
        <dbReference type="SAM" id="MobiDB-lite"/>
    </source>
</evidence>
<keyword evidence="3" id="KW-0689">Ribosomal protein</keyword>
<evidence type="ECO:0000313" key="9">
    <source>
        <dbReference type="Proteomes" id="UP000010422"/>
    </source>
</evidence>
<evidence type="ECO:0000256" key="3">
    <source>
        <dbReference type="ARBA" id="ARBA00022980"/>
    </source>
</evidence>
<name>L0PCV6_PNEJI</name>
<organism evidence="9">
    <name type="scientific">Pneumocystis jirovecii</name>
    <name type="common">Human pneumocystis pneumonia agent</name>
    <dbReference type="NCBI Taxonomy" id="42068"/>
    <lineage>
        <taxon>Eukaryota</taxon>
        <taxon>Fungi</taxon>
        <taxon>Dikarya</taxon>
        <taxon>Ascomycota</taxon>
        <taxon>Taphrinomycotina</taxon>
        <taxon>Pneumocystomycetes</taxon>
        <taxon>Pneumocystaceae</taxon>
        <taxon>Pneumocystis</taxon>
    </lineage>
</organism>
<dbReference type="PANTHER" id="PTHR13362">
    <property type="entry name" value="MITOCHONDRIAL RIBOSOMAL PROTEIN S33"/>
    <property type="match status" value="1"/>
</dbReference>
<evidence type="ECO:0000256" key="2">
    <source>
        <dbReference type="ARBA" id="ARBA00008970"/>
    </source>
</evidence>
<dbReference type="PANTHER" id="PTHR13362:SF2">
    <property type="entry name" value="SMALL RIBOSOMAL SUBUNIT PROTEIN MS33"/>
    <property type="match status" value="1"/>
</dbReference>
<keyword evidence="5" id="KW-0687">Ribonucleoprotein</keyword>
<evidence type="ECO:0000256" key="1">
    <source>
        <dbReference type="ARBA" id="ARBA00004173"/>
    </source>
</evidence>
<dbReference type="GO" id="GO:0005840">
    <property type="term" value="C:ribosome"/>
    <property type="evidence" value="ECO:0007669"/>
    <property type="project" value="UniProtKB-KW"/>
</dbReference>
<evidence type="ECO:0000256" key="6">
    <source>
        <dbReference type="ARBA" id="ARBA00035132"/>
    </source>
</evidence>
<comment type="caution">
    <text evidence="8">The sequence shown here is derived from an EMBL/GenBank/DDBJ whole genome shotgun (WGS) entry which is preliminary data.</text>
</comment>
<comment type="similarity">
    <text evidence="2">Belongs to the mitochondrion-specific ribosomal protein mS33 family.</text>
</comment>
<keyword evidence="4" id="KW-0496">Mitochondrion</keyword>
<dbReference type="VEuPathDB" id="FungiDB:PNEJI1_000681"/>
<dbReference type="AlphaFoldDB" id="L0PCV6"/>
<evidence type="ECO:0000256" key="5">
    <source>
        <dbReference type="ARBA" id="ARBA00023274"/>
    </source>
</evidence>
<dbReference type="Proteomes" id="UP000010422">
    <property type="component" value="Unassembled WGS sequence"/>
</dbReference>
<sequence>MFKLPSKKRLQEVATVVSRIFGTTFNVDCRRNGNRILRQRFRGPAILDYYSRMDINPKTIIRSFPELKLSDPVEEARKADVDRRRRRGKGPPAKSKVKKEAKTAQKKLVKLTLIAGILLEIL</sequence>
<dbReference type="FunCoup" id="L0PCV6">
    <property type="interactions" value="127"/>
</dbReference>
<dbReference type="Pfam" id="PF08293">
    <property type="entry name" value="MRP-S33"/>
    <property type="match status" value="1"/>
</dbReference>
<dbReference type="GO" id="GO:0005739">
    <property type="term" value="C:mitochondrion"/>
    <property type="evidence" value="ECO:0007669"/>
    <property type="project" value="UniProtKB-SubCell"/>
</dbReference>
<feature type="compositionally biased region" description="Basic residues" evidence="7">
    <location>
        <begin position="84"/>
        <end position="97"/>
    </location>
</feature>
<evidence type="ECO:0000313" key="8">
    <source>
        <dbReference type="EMBL" id="CCJ30203.1"/>
    </source>
</evidence>
<feature type="region of interest" description="Disordered" evidence="7">
    <location>
        <begin position="75"/>
        <end position="104"/>
    </location>
</feature>
<proteinExistence type="inferred from homology"/>
<comment type="subcellular location">
    <subcellularLocation>
        <location evidence="1">Mitochondrion</location>
    </subcellularLocation>
</comment>